<organism evidence="1 2">
    <name type="scientific">Photorhabdus heterorhabditis</name>
    <dbReference type="NCBI Taxonomy" id="880156"/>
    <lineage>
        <taxon>Bacteria</taxon>
        <taxon>Pseudomonadati</taxon>
        <taxon>Pseudomonadota</taxon>
        <taxon>Gammaproteobacteria</taxon>
        <taxon>Enterobacterales</taxon>
        <taxon>Morganellaceae</taxon>
        <taxon>Photorhabdus</taxon>
    </lineage>
</organism>
<reference evidence="1 2" key="1">
    <citation type="submission" date="2019-09" db="EMBL/GenBank/DDBJ databases">
        <title>Whole genome sequence of Photorhabdus heterorhabditis strain ETL (Enterobacteriales: Enterobacteriaceae) a bacterial symbiont of Heterorhabditis zealandica strain ETL (Rhabditida: Heterorhabditidae).</title>
        <authorList>
            <person name="Lulamba T.E."/>
            <person name="Serepa-Dlamini M.H."/>
        </authorList>
    </citation>
    <scope>NUCLEOTIDE SEQUENCE [LARGE SCALE GENOMIC DNA]</scope>
    <source>
        <strain evidence="1 2">ETL</strain>
    </source>
</reference>
<dbReference type="InterPro" id="IPR038712">
    <property type="entry name" value="PixA-like_sf"/>
</dbReference>
<accession>A0A5B0X754</accession>
<dbReference type="AlphaFoldDB" id="A0A5B0X754"/>
<comment type="caution">
    <text evidence="1">The sequence shown here is derived from an EMBL/GenBank/DDBJ whole genome shotgun (WGS) entry which is preliminary data.</text>
</comment>
<dbReference type="EMBL" id="VTUW01000004">
    <property type="protein sequence ID" value="KAA1195103.1"/>
    <property type="molecule type" value="Genomic_DNA"/>
</dbReference>
<dbReference type="Pfam" id="PF12306">
    <property type="entry name" value="PixA"/>
    <property type="match status" value="1"/>
</dbReference>
<dbReference type="InterPro" id="IPR021087">
    <property type="entry name" value="Uncharacterised_PixA/AidA"/>
</dbReference>
<gene>
    <name evidence="1" type="ORF">F0L16_03500</name>
</gene>
<name>A0A5B0X754_9GAMM</name>
<protein>
    <recommendedName>
        <fullName evidence="3">Inclusion body protein</fullName>
    </recommendedName>
</protein>
<dbReference type="Gene3D" id="2.60.40.3910">
    <property type="entry name" value="Inclusion body protein"/>
    <property type="match status" value="1"/>
</dbReference>
<proteinExistence type="predicted"/>
<evidence type="ECO:0008006" key="3">
    <source>
        <dbReference type="Google" id="ProtNLM"/>
    </source>
</evidence>
<evidence type="ECO:0000313" key="2">
    <source>
        <dbReference type="Proteomes" id="UP000322184"/>
    </source>
</evidence>
<sequence>MGMSNIVDILVCVDARSIIKKYPSLSQDPENPTLINDELFYYMTNFSNIYIPENNTNGKMEIKAYIGDNIRWRAISLSQQFEYAAILYKMTGTIINKIITNPKLDQSEINSSYIVNNSDRLDIEKELKKKSFFQSVAIGSGGGKYSWLMAIYQQKELKGYIKHPPLEIGKITFPI</sequence>
<dbReference type="Proteomes" id="UP000322184">
    <property type="component" value="Unassembled WGS sequence"/>
</dbReference>
<evidence type="ECO:0000313" key="1">
    <source>
        <dbReference type="EMBL" id="KAA1195103.1"/>
    </source>
</evidence>